<name>A0ABD2MQ96_9CUCU</name>
<dbReference type="Proteomes" id="UP001516400">
    <property type="component" value="Unassembled WGS sequence"/>
</dbReference>
<dbReference type="EMBL" id="JABFTP020000021">
    <property type="protein sequence ID" value="KAL3268591.1"/>
    <property type="molecule type" value="Genomic_DNA"/>
</dbReference>
<proteinExistence type="predicted"/>
<dbReference type="AlphaFoldDB" id="A0ABD2MQ96"/>
<accession>A0ABD2MQ96</accession>
<gene>
    <name evidence="1" type="ORF">HHI36_007699</name>
</gene>
<keyword evidence="2" id="KW-1185">Reference proteome</keyword>
<dbReference type="PANTHER" id="PTHR14633">
    <property type="entry name" value="LITTLE ELONGATION COMPLEX SUBUNIT 2"/>
    <property type="match status" value="1"/>
</dbReference>
<comment type="caution">
    <text evidence="1">The sequence shown here is derived from an EMBL/GenBank/DDBJ whole genome shotgun (WGS) entry which is preliminary data.</text>
</comment>
<sequence length="119" mass="13306">MTYKEDDNVTVEVNCIQNLLELGTLSRFSQPSLKLQCRLSAQTLPAVPSSIQSNSKQPVSQDGNIKTLLENNEFDVAISSSGLKRLLDNTDTKAKWSIPVKIENIEIEKEGKIIIKKLY</sequence>
<protein>
    <submittedName>
        <fullName evidence="1">Uncharacterized protein</fullName>
    </submittedName>
</protein>
<evidence type="ECO:0000313" key="2">
    <source>
        <dbReference type="Proteomes" id="UP001516400"/>
    </source>
</evidence>
<reference evidence="1 2" key="1">
    <citation type="journal article" date="2021" name="BMC Biol.">
        <title>Horizontally acquired antibacterial genes associated with adaptive radiation of ladybird beetles.</title>
        <authorList>
            <person name="Li H.S."/>
            <person name="Tang X.F."/>
            <person name="Huang Y.H."/>
            <person name="Xu Z.Y."/>
            <person name="Chen M.L."/>
            <person name="Du X.Y."/>
            <person name="Qiu B.Y."/>
            <person name="Chen P.T."/>
            <person name="Zhang W."/>
            <person name="Slipinski A."/>
            <person name="Escalona H.E."/>
            <person name="Waterhouse R.M."/>
            <person name="Zwick A."/>
            <person name="Pang H."/>
        </authorList>
    </citation>
    <scope>NUCLEOTIDE SEQUENCE [LARGE SCALE GENOMIC DNA]</scope>
    <source>
        <strain evidence="1">SYSU2018</strain>
    </source>
</reference>
<dbReference type="PANTHER" id="PTHR14633:SF3">
    <property type="entry name" value="LITTLE ELONGATION COMPLEX SUBUNIT 2"/>
    <property type="match status" value="1"/>
</dbReference>
<evidence type="ECO:0000313" key="1">
    <source>
        <dbReference type="EMBL" id="KAL3268591.1"/>
    </source>
</evidence>
<organism evidence="1 2">
    <name type="scientific">Cryptolaemus montrouzieri</name>
    <dbReference type="NCBI Taxonomy" id="559131"/>
    <lineage>
        <taxon>Eukaryota</taxon>
        <taxon>Metazoa</taxon>
        <taxon>Ecdysozoa</taxon>
        <taxon>Arthropoda</taxon>
        <taxon>Hexapoda</taxon>
        <taxon>Insecta</taxon>
        <taxon>Pterygota</taxon>
        <taxon>Neoptera</taxon>
        <taxon>Endopterygota</taxon>
        <taxon>Coleoptera</taxon>
        <taxon>Polyphaga</taxon>
        <taxon>Cucujiformia</taxon>
        <taxon>Coccinelloidea</taxon>
        <taxon>Coccinellidae</taxon>
        <taxon>Scymninae</taxon>
        <taxon>Scymnini</taxon>
        <taxon>Cryptolaemus</taxon>
    </lineage>
</organism>